<keyword evidence="3 9" id="KW-0732">Signal</keyword>
<dbReference type="GO" id="GO:0005829">
    <property type="term" value="C:cytosol"/>
    <property type="evidence" value="ECO:0007669"/>
    <property type="project" value="Ensembl"/>
</dbReference>
<dbReference type="GO" id="GO:0038111">
    <property type="term" value="P:interleukin-7-mediated signaling pathway"/>
    <property type="evidence" value="ECO:0000318"/>
    <property type="project" value="GO_Central"/>
</dbReference>
<dbReference type="PANTHER" id="PTHR23037:SF27">
    <property type="entry name" value="INTERLEUKIN-7 RECEPTOR SUBUNIT ALPHA"/>
    <property type="match status" value="1"/>
</dbReference>
<dbReference type="Gene3D" id="2.60.40.10">
    <property type="entry name" value="Immunoglobulins"/>
    <property type="match status" value="1"/>
</dbReference>
<dbReference type="GO" id="GO:0004917">
    <property type="term" value="F:interleukin-7 receptor activity"/>
    <property type="evidence" value="ECO:0000318"/>
    <property type="project" value="GO_Central"/>
</dbReference>
<dbReference type="GeneID" id="103279695"/>
<evidence type="ECO:0000256" key="3">
    <source>
        <dbReference type="ARBA" id="ARBA00022729"/>
    </source>
</evidence>
<evidence type="ECO:0000256" key="6">
    <source>
        <dbReference type="ARBA" id="ARBA00023170"/>
    </source>
</evidence>
<feature type="chain" id="PRO_5003621167" evidence="9">
    <location>
        <begin position="22"/>
        <end position="476"/>
    </location>
</feature>
<dbReference type="OrthoDB" id="8611929at2759"/>
<keyword evidence="2 8" id="KW-0812">Transmembrane</keyword>
<dbReference type="SUPFAM" id="SSF49265">
    <property type="entry name" value="Fibronectin type III"/>
    <property type="match status" value="1"/>
</dbReference>
<dbReference type="InterPro" id="IPR003961">
    <property type="entry name" value="FN3_dom"/>
</dbReference>
<reference evidence="11" key="2">
    <citation type="submission" date="2025-08" db="UniProtKB">
        <authorList>
            <consortium name="Ensembl"/>
        </authorList>
    </citation>
    <scope>IDENTIFICATION</scope>
</reference>
<keyword evidence="5 8" id="KW-0472">Membrane</keyword>
<dbReference type="Bgee" id="ENSACAG00000008906">
    <property type="expression patterns" value="Expressed in adrenal gland and 4 other cell types or tissues"/>
</dbReference>
<reference evidence="11" key="1">
    <citation type="submission" date="2009-12" db="EMBL/GenBank/DDBJ databases">
        <title>The Genome Sequence of Anolis carolinensis (Green Anole Lizard).</title>
        <authorList>
            <consortium name="The Genome Sequencing Platform"/>
            <person name="Di Palma F."/>
            <person name="Alfoldi J."/>
            <person name="Heiman D."/>
            <person name="Young S."/>
            <person name="Grabherr M."/>
            <person name="Johnson J."/>
            <person name="Lander E.S."/>
            <person name="Lindblad-Toh K."/>
        </authorList>
    </citation>
    <scope>NUCLEOTIDE SEQUENCE [LARGE SCALE GENOMIC DNA]</scope>
    <source>
        <strain evidence="11">JBL SC #1</strain>
    </source>
</reference>
<evidence type="ECO:0000256" key="2">
    <source>
        <dbReference type="ARBA" id="ARBA00022692"/>
    </source>
</evidence>
<evidence type="ECO:0000256" key="5">
    <source>
        <dbReference type="ARBA" id="ARBA00023136"/>
    </source>
</evidence>
<evidence type="ECO:0000313" key="12">
    <source>
        <dbReference type="Proteomes" id="UP000001646"/>
    </source>
</evidence>
<dbReference type="PANTHER" id="PTHR23037">
    <property type="entry name" value="CYTOKINE RECEPTOR"/>
    <property type="match status" value="1"/>
</dbReference>
<organism evidence="11 12">
    <name type="scientific">Anolis carolinensis</name>
    <name type="common">Green anole</name>
    <name type="synonym">American chameleon</name>
    <dbReference type="NCBI Taxonomy" id="28377"/>
    <lineage>
        <taxon>Eukaryota</taxon>
        <taxon>Metazoa</taxon>
        <taxon>Chordata</taxon>
        <taxon>Craniata</taxon>
        <taxon>Vertebrata</taxon>
        <taxon>Euteleostomi</taxon>
        <taxon>Lepidosauria</taxon>
        <taxon>Squamata</taxon>
        <taxon>Bifurcata</taxon>
        <taxon>Unidentata</taxon>
        <taxon>Episquamata</taxon>
        <taxon>Toxicofera</taxon>
        <taxon>Iguania</taxon>
        <taxon>Dactyloidae</taxon>
        <taxon>Anolis</taxon>
    </lineage>
</organism>
<reference evidence="11" key="3">
    <citation type="submission" date="2025-09" db="UniProtKB">
        <authorList>
            <consortium name="Ensembl"/>
        </authorList>
    </citation>
    <scope>IDENTIFICATION</scope>
</reference>
<dbReference type="GO" id="GO:0005654">
    <property type="term" value="C:nucleoplasm"/>
    <property type="evidence" value="ECO:0007669"/>
    <property type="project" value="Ensembl"/>
</dbReference>
<keyword evidence="4 8" id="KW-1133">Transmembrane helix</keyword>
<feature type="domain" description="Fibronectin type-III" evidence="10">
    <location>
        <begin position="130"/>
        <end position="230"/>
    </location>
</feature>
<feature type="transmembrane region" description="Helical" evidence="8">
    <location>
        <begin position="237"/>
        <end position="260"/>
    </location>
</feature>
<dbReference type="GO" id="GO:0030097">
    <property type="term" value="P:hemopoiesis"/>
    <property type="evidence" value="ECO:0000318"/>
    <property type="project" value="GO_Central"/>
</dbReference>
<dbReference type="GO" id="GO:0019725">
    <property type="term" value="P:cellular homeostasis"/>
    <property type="evidence" value="ECO:0007669"/>
    <property type="project" value="Ensembl"/>
</dbReference>
<dbReference type="InterPro" id="IPR013783">
    <property type="entry name" value="Ig-like_fold"/>
</dbReference>
<evidence type="ECO:0000256" key="9">
    <source>
        <dbReference type="SAM" id="SignalP"/>
    </source>
</evidence>
<dbReference type="eggNOG" id="ENOG502S4WE">
    <property type="taxonomic scope" value="Eukaryota"/>
</dbReference>
<keyword evidence="6" id="KW-0675">Receptor</keyword>
<dbReference type="Ensembl" id="ENSACAT00000008955.4">
    <property type="protein sequence ID" value="ENSACAP00000008767.3"/>
    <property type="gene ID" value="ENSACAG00000008906.4"/>
</dbReference>
<dbReference type="InParanoid" id="H9GEL3"/>
<dbReference type="CTD" id="3575"/>
<evidence type="ECO:0000256" key="7">
    <source>
        <dbReference type="ARBA" id="ARBA00023180"/>
    </source>
</evidence>
<evidence type="ECO:0000256" key="4">
    <source>
        <dbReference type="ARBA" id="ARBA00022989"/>
    </source>
</evidence>
<dbReference type="PROSITE" id="PS50853">
    <property type="entry name" value="FN3"/>
    <property type="match status" value="1"/>
</dbReference>
<dbReference type="GeneTree" id="ENSGT00510000048500"/>
<comment type="subcellular location">
    <subcellularLocation>
        <location evidence="1">Membrane</location>
        <topology evidence="1">Single-pass type I membrane protein</topology>
    </subcellularLocation>
</comment>
<sequence>MRRTRQMLYTYCLVLLPVISAENGFEASADPDTCTDAELDSSFECIVQMPRHLENYLICKVTAMELFLNEADIRFTVNAKDKCKTDSQLVMNYSMEASELHSPIQVCLEMNQQCRDCKKVTGIKIIKPEAPFNLKITYLEKANEYLVDFSSRHGPKTYLSGKLMHELAYRQESTPWTNIESQYTPLKILGKKLQPGSRYEMRVRSKPHGGYFEGTWSEWSSSEYQKTPDQTYDNTTIVVMGSILIFLLLLLLISLIQIFWKSRIKPIVWPTLPTHEEALEKLCKKLRKHSDASFFNPENLGYVDIHKVDSLQAKPKLDDFQPSFLPWDAANPEKFGDELDPKNNLVLLNDGWLKLPLAYEGMWPAEMLNRCLGGKNPATGGNSFINGDNSTGSSGSSSDALSSCSTASMGTIMLFGSEADPCHHTYTNSEVRVPNIEEAYVTMASFVGNKGNEQCQHLAWQGPRRVIAQIPARSND</sequence>
<dbReference type="GO" id="GO:0008284">
    <property type="term" value="P:positive regulation of cell population proliferation"/>
    <property type="evidence" value="ECO:0007669"/>
    <property type="project" value="Ensembl"/>
</dbReference>
<feature type="signal peptide" evidence="9">
    <location>
        <begin position="1"/>
        <end position="21"/>
    </location>
</feature>
<name>H9GEL3_ANOCA</name>
<dbReference type="AlphaFoldDB" id="H9GEL3"/>
<keyword evidence="7" id="KW-0325">Glycoprotein</keyword>
<dbReference type="HOGENOM" id="CLU_045398_0_0_1"/>
<evidence type="ECO:0000313" key="11">
    <source>
        <dbReference type="Ensembl" id="ENSACAP00000008767.3"/>
    </source>
</evidence>
<dbReference type="Proteomes" id="UP000001646">
    <property type="component" value="Unplaced"/>
</dbReference>
<dbReference type="KEGG" id="acs:103279695"/>
<dbReference type="FunCoup" id="H9GEL3">
    <property type="interactions" value="11"/>
</dbReference>
<dbReference type="GO" id="GO:0001913">
    <property type="term" value="P:T cell mediated cytotoxicity"/>
    <property type="evidence" value="ECO:0000318"/>
    <property type="project" value="GO_Central"/>
</dbReference>
<dbReference type="GO" id="GO:0046427">
    <property type="term" value="P:positive regulation of receptor signaling pathway via JAK-STAT"/>
    <property type="evidence" value="ECO:0000318"/>
    <property type="project" value="GO_Central"/>
</dbReference>
<dbReference type="STRING" id="28377.ENSACAP00000008767"/>
<gene>
    <name evidence="11" type="primary">IL7R</name>
</gene>
<accession>H9GEL3</accession>
<keyword evidence="12" id="KW-1185">Reference proteome</keyword>
<evidence type="ECO:0000256" key="8">
    <source>
        <dbReference type="SAM" id="Phobius"/>
    </source>
</evidence>
<protein>
    <submittedName>
        <fullName evidence="11">Interleukin 7 receptor</fullName>
    </submittedName>
</protein>
<dbReference type="GO" id="GO:0009897">
    <property type="term" value="C:external side of plasma membrane"/>
    <property type="evidence" value="ECO:0000318"/>
    <property type="project" value="GO_Central"/>
</dbReference>
<proteinExistence type="predicted"/>
<evidence type="ECO:0000259" key="10">
    <source>
        <dbReference type="PROSITE" id="PS50853"/>
    </source>
</evidence>
<dbReference type="InterPro" id="IPR036116">
    <property type="entry name" value="FN3_sf"/>
</dbReference>
<dbReference type="CDD" id="cd00063">
    <property type="entry name" value="FN3"/>
    <property type="match status" value="1"/>
</dbReference>
<evidence type="ECO:0000256" key="1">
    <source>
        <dbReference type="ARBA" id="ARBA00004479"/>
    </source>
</evidence>